<feature type="domain" description="Reverse transcriptase Ty1/copia-type" evidence="1">
    <location>
        <begin position="2"/>
        <end position="152"/>
    </location>
</feature>
<dbReference type="Pfam" id="PF07727">
    <property type="entry name" value="RVT_2"/>
    <property type="match status" value="1"/>
</dbReference>
<dbReference type="OrthoDB" id="413361at2759"/>
<gene>
    <name evidence="2" type="ORF">O181_077250</name>
</gene>
<protein>
    <recommendedName>
        <fullName evidence="1">Reverse transcriptase Ty1/copia-type domain-containing protein</fullName>
    </recommendedName>
</protein>
<name>A0A9Q3IFT0_9BASI</name>
<proteinExistence type="predicted"/>
<keyword evidence="3" id="KW-1185">Reference proteome</keyword>
<sequence>MKSAFFNAPLDEEVYLTVPQGLKHNKHKSCLRLKKAIYGLRQAPRAWYNKLSSWLEVVGFKAAILEHYVFHHNSHSPIWLFIHVYDIGVFGKDLTKFKQEFNTKLLGKAELMLGIKIYQNNDCIGLSQKHYVNSLLELYRMSDCRPVASPLIPNEHLEMPSQEESMEFKKLNTNYRSAIGSLSYISKATRPDISYAVSSLLQFL</sequence>
<organism evidence="2 3">
    <name type="scientific">Austropuccinia psidii MF-1</name>
    <dbReference type="NCBI Taxonomy" id="1389203"/>
    <lineage>
        <taxon>Eukaryota</taxon>
        <taxon>Fungi</taxon>
        <taxon>Dikarya</taxon>
        <taxon>Basidiomycota</taxon>
        <taxon>Pucciniomycotina</taxon>
        <taxon>Pucciniomycetes</taxon>
        <taxon>Pucciniales</taxon>
        <taxon>Sphaerophragmiaceae</taxon>
        <taxon>Austropuccinia</taxon>
    </lineage>
</organism>
<reference evidence="2" key="1">
    <citation type="submission" date="2021-03" db="EMBL/GenBank/DDBJ databases">
        <title>Draft genome sequence of rust myrtle Austropuccinia psidii MF-1, a brazilian biotype.</title>
        <authorList>
            <person name="Quecine M.C."/>
            <person name="Pachon D.M.R."/>
            <person name="Bonatelli M.L."/>
            <person name="Correr F.H."/>
            <person name="Franceschini L.M."/>
            <person name="Leite T.F."/>
            <person name="Margarido G.R.A."/>
            <person name="Almeida C.A."/>
            <person name="Ferrarezi J.A."/>
            <person name="Labate C.A."/>
        </authorList>
    </citation>
    <scope>NUCLEOTIDE SEQUENCE</scope>
    <source>
        <strain evidence="2">MF-1</strain>
    </source>
</reference>
<dbReference type="EMBL" id="AVOT02042154">
    <property type="protein sequence ID" value="MBW0537535.1"/>
    <property type="molecule type" value="Genomic_DNA"/>
</dbReference>
<comment type="caution">
    <text evidence="2">The sequence shown here is derived from an EMBL/GenBank/DDBJ whole genome shotgun (WGS) entry which is preliminary data.</text>
</comment>
<dbReference type="InterPro" id="IPR013103">
    <property type="entry name" value="RVT_2"/>
</dbReference>
<evidence type="ECO:0000313" key="2">
    <source>
        <dbReference type="EMBL" id="MBW0537535.1"/>
    </source>
</evidence>
<evidence type="ECO:0000313" key="3">
    <source>
        <dbReference type="Proteomes" id="UP000765509"/>
    </source>
</evidence>
<accession>A0A9Q3IFT0</accession>
<evidence type="ECO:0000259" key="1">
    <source>
        <dbReference type="Pfam" id="PF07727"/>
    </source>
</evidence>
<dbReference type="Proteomes" id="UP000765509">
    <property type="component" value="Unassembled WGS sequence"/>
</dbReference>
<dbReference type="AlphaFoldDB" id="A0A9Q3IFT0"/>